<proteinExistence type="predicted"/>
<dbReference type="InterPro" id="IPR039999">
    <property type="entry name" value="LYAR"/>
</dbReference>
<reference evidence="9 10" key="1">
    <citation type="journal article" date="2016" name="Mol. Biol. Evol.">
        <title>Comparative Genomics of Early-Diverging Mushroom-Forming Fungi Provides Insights into the Origins of Lignocellulose Decay Capabilities.</title>
        <authorList>
            <person name="Nagy L.G."/>
            <person name="Riley R."/>
            <person name="Tritt A."/>
            <person name="Adam C."/>
            <person name="Daum C."/>
            <person name="Floudas D."/>
            <person name="Sun H."/>
            <person name="Yadav J.S."/>
            <person name="Pangilinan J."/>
            <person name="Larsson K.H."/>
            <person name="Matsuura K."/>
            <person name="Barry K."/>
            <person name="Labutti K."/>
            <person name="Kuo R."/>
            <person name="Ohm R.A."/>
            <person name="Bhattacharya S.S."/>
            <person name="Shirouzu T."/>
            <person name="Yoshinaga Y."/>
            <person name="Martin F.M."/>
            <person name="Grigoriev I.V."/>
            <person name="Hibbett D.S."/>
        </authorList>
    </citation>
    <scope>NUCLEOTIDE SEQUENCE [LARGE SCALE GENOMIC DNA]</scope>
    <source>
        <strain evidence="9 10">HHB14362 ss-1</strain>
    </source>
</reference>
<evidence type="ECO:0000313" key="10">
    <source>
        <dbReference type="Proteomes" id="UP000076761"/>
    </source>
</evidence>
<feature type="region of interest" description="Disordered" evidence="7">
    <location>
        <begin position="1"/>
        <end position="21"/>
    </location>
</feature>
<evidence type="ECO:0000259" key="8">
    <source>
        <dbReference type="Pfam" id="PF08790"/>
    </source>
</evidence>
<feature type="compositionally biased region" description="Low complexity" evidence="7">
    <location>
        <begin position="68"/>
        <end position="81"/>
    </location>
</feature>
<feature type="domain" description="Zinc finger C2H2 LYAR-type" evidence="8">
    <location>
        <begin position="29"/>
        <end position="57"/>
    </location>
</feature>
<evidence type="ECO:0000256" key="7">
    <source>
        <dbReference type="SAM" id="MobiDB-lite"/>
    </source>
</evidence>
<keyword evidence="4" id="KW-0863">Zinc-finger</keyword>
<dbReference type="GO" id="GO:0000122">
    <property type="term" value="P:negative regulation of transcription by RNA polymerase II"/>
    <property type="evidence" value="ECO:0007669"/>
    <property type="project" value="TreeGrafter"/>
</dbReference>
<dbReference type="GO" id="GO:0008270">
    <property type="term" value="F:zinc ion binding"/>
    <property type="evidence" value="ECO:0007669"/>
    <property type="project" value="UniProtKB-KW"/>
</dbReference>
<dbReference type="InterPro" id="IPR014898">
    <property type="entry name" value="Znf_C2H2_LYAR"/>
</dbReference>
<dbReference type="OrthoDB" id="21474at2759"/>
<evidence type="ECO:0000256" key="1">
    <source>
        <dbReference type="ARBA" id="ARBA00004123"/>
    </source>
</evidence>
<sequence length="371" mass="40083">MSGEFGTGCSDAVKKPKLDQHGARCHSSFTCLDCSKTFYKPAEWKGHTSCISEAEKYQKSLYKGPKSKQQQNGRNQGQGKKAVGKYTWGQNGCQGNQRPRCDATGANDTPLGTPVRMSLVSVPPSAPEPAGPSSLKKKSEDVASQETVQEEKKGKKEKKEKKRKSTGVLGSEDACEVRPSKKAKTSKGEATDVAPTTADDQVDGNPDKKKKKEKKKSKNVEETSEVATVNEGEREEGVTGAQPASDAAKDKKEKKHKKKRKSEAVTEQGEVSVEVSVKRDKAEVDGVLASGDGSGGPAGDREKKAKKRKRDELEGVEAAVKPPPEKTKNPKGATNSVDVSQADEEKAAKKDKKDKKKSKRGKVVERRESCV</sequence>
<protein>
    <recommendedName>
        <fullName evidence="8">Zinc finger C2H2 LYAR-type domain-containing protein</fullName>
    </recommendedName>
</protein>
<evidence type="ECO:0000256" key="3">
    <source>
        <dbReference type="ARBA" id="ARBA00022737"/>
    </source>
</evidence>
<dbReference type="PANTHER" id="PTHR13100:SF10">
    <property type="entry name" value="CELL GROWTH-REGULATING NUCLEOLAR PROTEIN"/>
    <property type="match status" value="1"/>
</dbReference>
<name>A0A165PS35_9AGAM</name>
<feature type="compositionally biased region" description="Polar residues" evidence="7">
    <location>
        <begin position="88"/>
        <end position="97"/>
    </location>
</feature>
<dbReference type="GO" id="GO:0003677">
    <property type="term" value="F:DNA binding"/>
    <property type="evidence" value="ECO:0007669"/>
    <property type="project" value="InterPro"/>
</dbReference>
<dbReference type="STRING" id="1314782.A0A165PS35"/>
<evidence type="ECO:0000256" key="6">
    <source>
        <dbReference type="ARBA" id="ARBA00023242"/>
    </source>
</evidence>
<evidence type="ECO:0000256" key="4">
    <source>
        <dbReference type="ARBA" id="ARBA00022771"/>
    </source>
</evidence>
<feature type="compositionally biased region" description="Basic residues" evidence="7">
    <location>
        <begin position="208"/>
        <end position="217"/>
    </location>
</feature>
<feature type="compositionally biased region" description="Basic and acidic residues" evidence="7">
    <location>
        <begin position="362"/>
        <end position="371"/>
    </location>
</feature>
<feature type="region of interest" description="Disordered" evidence="7">
    <location>
        <begin position="61"/>
        <end position="371"/>
    </location>
</feature>
<accession>A0A165PS35</accession>
<keyword evidence="5" id="KW-0862">Zinc</keyword>
<comment type="subcellular location">
    <subcellularLocation>
        <location evidence="1">Nucleus</location>
    </subcellularLocation>
</comment>
<dbReference type="InterPro" id="IPR036236">
    <property type="entry name" value="Znf_C2H2_sf"/>
</dbReference>
<dbReference type="GO" id="GO:0006364">
    <property type="term" value="P:rRNA processing"/>
    <property type="evidence" value="ECO:0007669"/>
    <property type="project" value="TreeGrafter"/>
</dbReference>
<gene>
    <name evidence="9" type="ORF">NEOLEDRAFT_1164612</name>
</gene>
<feature type="compositionally biased region" description="Basic residues" evidence="7">
    <location>
        <begin position="349"/>
        <end position="361"/>
    </location>
</feature>
<feature type="compositionally biased region" description="Basic and acidic residues" evidence="7">
    <location>
        <begin position="12"/>
        <end position="21"/>
    </location>
</feature>
<feature type="compositionally biased region" description="Basic residues" evidence="7">
    <location>
        <begin position="252"/>
        <end position="261"/>
    </location>
</feature>
<dbReference type="Proteomes" id="UP000076761">
    <property type="component" value="Unassembled WGS sequence"/>
</dbReference>
<keyword evidence="10" id="KW-1185">Reference proteome</keyword>
<keyword evidence="3" id="KW-0677">Repeat</keyword>
<dbReference type="AlphaFoldDB" id="A0A165PS35"/>
<dbReference type="PANTHER" id="PTHR13100">
    <property type="entry name" value="CELL GROWTH-REGULATING NUCLEOLAR PROTEIN LYAR"/>
    <property type="match status" value="1"/>
</dbReference>
<keyword evidence="2" id="KW-0479">Metal-binding</keyword>
<dbReference type="InParanoid" id="A0A165PS35"/>
<keyword evidence="6" id="KW-0539">Nucleus</keyword>
<dbReference type="Pfam" id="PF08790">
    <property type="entry name" value="zf-LYAR"/>
    <property type="match status" value="1"/>
</dbReference>
<feature type="compositionally biased region" description="Basic residues" evidence="7">
    <location>
        <begin position="155"/>
        <end position="165"/>
    </location>
</feature>
<evidence type="ECO:0000313" key="9">
    <source>
        <dbReference type="EMBL" id="KZT21415.1"/>
    </source>
</evidence>
<dbReference type="SUPFAM" id="SSF57667">
    <property type="entry name" value="beta-beta-alpha zinc fingers"/>
    <property type="match status" value="1"/>
</dbReference>
<dbReference type="EMBL" id="KV425607">
    <property type="protein sequence ID" value="KZT21415.1"/>
    <property type="molecule type" value="Genomic_DNA"/>
</dbReference>
<evidence type="ECO:0000256" key="5">
    <source>
        <dbReference type="ARBA" id="ARBA00022833"/>
    </source>
</evidence>
<dbReference type="GO" id="GO:0005730">
    <property type="term" value="C:nucleolus"/>
    <property type="evidence" value="ECO:0007669"/>
    <property type="project" value="TreeGrafter"/>
</dbReference>
<evidence type="ECO:0000256" key="2">
    <source>
        <dbReference type="ARBA" id="ARBA00022723"/>
    </source>
</evidence>
<dbReference type="Gene3D" id="3.30.1490.490">
    <property type="match status" value="1"/>
</dbReference>
<organism evidence="9 10">
    <name type="scientific">Neolentinus lepideus HHB14362 ss-1</name>
    <dbReference type="NCBI Taxonomy" id="1314782"/>
    <lineage>
        <taxon>Eukaryota</taxon>
        <taxon>Fungi</taxon>
        <taxon>Dikarya</taxon>
        <taxon>Basidiomycota</taxon>
        <taxon>Agaricomycotina</taxon>
        <taxon>Agaricomycetes</taxon>
        <taxon>Gloeophyllales</taxon>
        <taxon>Gloeophyllaceae</taxon>
        <taxon>Neolentinus</taxon>
    </lineage>
</organism>